<proteinExistence type="predicted"/>
<keyword evidence="3" id="KW-1185">Reference proteome</keyword>
<protein>
    <submittedName>
        <fullName evidence="2">Uncharacterized protein</fullName>
    </submittedName>
</protein>
<dbReference type="EMBL" id="JAQOUE010000001">
    <property type="protein sequence ID" value="MDT7041615.1"/>
    <property type="molecule type" value="Genomic_DNA"/>
</dbReference>
<evidence type="ECO:0000313" key="2">
    <source>
        <dbReference type="EMBL" id="MDT7041615.1"/>
    </source>
</evidence>
<dbReference type="PROSITE" id="PS51257">
    <property type="entry name" value="PROKAR_LIPOPROTEIN"/>
    <property type="match status" value="1"/>
</dbReference>
<comment type="caution">
    <text evidence="2">The sequence shown here is derived from an EMBL/GenBank/DDBJ whole genome shotgun (WGS) entry which is preliminary data.</text>
</comment>
<organism evidence="2 3">
    <name type="scientific">Candidatus Nitronereus thalassa</name>
    <dbReference type="NCBI Taxonomy" id="3020898"/>
    <lineage>
        <taxon>Bacteria</taxon>
        <taxon>Pseudomonadati</taxon>
        <taxon>Nitrospirota</taxon>
        <taxon>Nitrospiria</taxon>
        <taxon>Nitrospirales</taxon>
        <taxon>Nitrospiraceae</taxon>
        <taxon>Candidatus Nitronereus</taxon>
    </lineage>
</organism>
<feature type="chain" id="PRO_5046667935" evidence="1">
    <location>
        <begin position="28"/>
        <end position="219"/>
    </location>
</feature>
<evidence type="ECO:0000256" key="1">
    <source>
        <dbReference type="SAM" id="SignalP"/>
    </source>
</evidence>
<gene>
    <name evidence="2" type="ORF">PPG34_04585</name>
</gene>
<dbReference type="RefSeq" id="WP_313831964.1">
    <property type="nucleotide sequence ID" value="NZ_JAQOUE010000001.1"/>
</dbReference>
<feature type="signal peptide" evidence="1">
    <location>
        <begin position="1"/>
        <end position="27"/>
    </location>
</feature>
<keyword evidence="1" id="KW-0732">Signal</keyword>
<accession>A0ABU3K5H5</accession>
<reference evidence="2 3" key="1">
    <citation type="journal article" date="2023" name="ISME J.">
        <title>Cultivation and genomic characterization of novel and ubiquitous marine nitrite-oxidizing bacteria from the Nitrospirales.</title>
        <authorList>
            <person name="Mueller A.J."/>
            <person name="Daebeler A."/>
            <person name="Herbold C.W."/>
            <person name="Kirkegaard R.H."/>
            <person name="Daims H."/>
        </authorList>
    </citation>
    <scope>NUCLEOTIDE SEQUENCE [LARGE SCALE GENOMIC DNA]</scope>
    <source>
        <strain evidence="2 3">EB</strain>
    </source>
</reference>
<dbReference type="Proteomes" id="UP001250932">
    <property type="component" value="Unassembled WGS sequence"/>
</dbReference>
<sequence>MTFEIVRRIVRCCGVALVVTLTACASAQDHVHHFAHPSPTLSDFTVCQGYGCRIQKHIRLEPFVWDEVAKIFHPEPTSAGEERRRLGQAVAFLEMKIGAAIGASTDRAAAETFNTGPDQLDCIDETVNTTTYLRLLSQHGLMRWHVIGTPNQRGWLLANLFGSTDFITNTAVIMEIESKTEFAIDSYFYPNGRPPKIMPLTEWRKNWRPLPNDPLLQPL</sequence>
<name>A0ABU3K5H5_9BACT</name>
<evidence type="ECO:0000313" key="3">
    <source>
        <dbReference type="Proteomes" id="UP001250932"/>
    </source>
</evidence>